<evidence type="ECO:0000259" key="8">
    <source>
        <dbReference type="Pfam" id="PF20222"/>
    </source>
</evidence>
<gene>
    <name evidence="9" type="ORF">BT63DRAFT_442201</name>
</gene>
<dbReference type="Pfam" id="PF20222">
    <property type="entry name" value="DUF6581"/>
    <property type="match status" value="2"/>
</dbReference>
<feature type="region of interest" description="Disordered" evidence="6">
    <location>
        <begin position="876"/>
        <end position="896"/>
    </location>
</feature>
<evidence type="ECO:0000256" key="6">
    <source>
        <dbReference type="SAM" id="MobiDB-lite"/>
    </source>
</evidence>
<evidence type="ECO:0000256" key="1">
    <source>
        <dbReference type="ARBA" id="ARBA00004123"/>
    </source>
</evidence>
<keyword evidence="2" id="KW-0597">Phosphoprotein</keyword>
<dbReference type="GO" id="GO:0005634">
    <property type="term" value="C:nucleus"/>
    <property type="evidence" value="ECO:0007669"/>
    <property type="project" value="UniProtKB-SubCell"/>
</dbReference>
<dbReference type="GO" id="GO:0003677">
    <property type="term" value="F:DNA binding"/>
    <property type="evidence" value="ECO:0007669"/>
    <property type="project" value="UniProtKB-KW"/>
</dbReference>
<evidence type="ECO:0000256" key="5">
    <source>
        <dbReference type="ARBA" id="ARBA00023242"/>
    </source>
</evidence>
<feature type="region of interest" description="Disordered" evidence="6">
    <location>
        <begin position="1971"/>
        <end position="2003"/>
    </location>
</feature>
<organism evidence="9 10">
    <name type="scientific">Microthyrium microscopicum</name>
    <dbReference type="NCBI Taxonomy" id="703497"/>
    <lineage>
        <taxon>Eukaryota</taxon>
        <taxon>Fungi</taxon>
        <taxon>Dikarya</taxon>
        <taxon>Ascomycota</taxon>
        <taxon>Pezizomycotina</taxon>
        <taxon>Dothideomycetes</taxon>
        <taxon>Dothideomycetes incertae sedis</taxon>
        <taxon>Microthyriales</taxon>
        <taxon>Microthyriaceae</taxon>
        <taxon>Microthyrium</taxon>
    </lineage>
</organism>
<feature type="compositionally biased region" description="Basic residues" evidence="6">
    <location>
        <begin position="1391"/>
        <end position="1403"/>
    </location>
</feature>
<feature type="compositionally biased region" description="Polar residues" evidence="6">
    <location>
        <begin position="1417"/>
        <end position="1431"/>
    </location>
</feature>
<dbReference type="InterPro" id="IPR007309">
    <property type="entry name" value="TFIIIC_Bblock-bd"/>
</dbReference>
<protein>
    <submittedName>
        <fullName evidence="9">Uncharacterized protein</fullName>
    </submittedName>
</protein>
<dbReference type="Pfam" id="PF04182">
    <property type="entry name" value="B-block_TFIIIC"/>
    <property type="match status" value="1"/>
</dbReference>
<feature type="compositionally biased region" description="Basic residues" evidence="6">
    <location>
        <begin position="1982"/>
        <end position="1991"/>
    </location>
</feature>
<feature type="domain" description="Transcription factor tau subunit sfc3/Tfc3 C-terminal" evidence="8">
    <location>
        <begin position="1664"/>
        <end position="1928"/>
    </location>
</feature>
<name>A0A6A6U6L4_9PEZI</name>
<feature type="region of interest" description="Disordered" evidence="6">
    <location>
        <begin position="639"/>
        <end position="662"/>
    </location>
</feature>
<feature type="domain" description="Transcription factor tau subunit sfc3/Tfc3 C-terminal" evidence="8">
    <location>
        <begin position="2055"/>
        <end position="2196"/>
    </location>
</feature>
<proteinExistence type="predicted"/>
<evidence type="ECO:0000256" key="4">
    <source>
        <dbReference type="ARBA" id="ARBA00023163"/>
    </source>
</evidence>
<feature type="domain" description="B-block binding subunit of TFIIIC" evidence="7">
    <location>
        <begin position="139"/>
        <end position="206"/>
    </location>
</feature>
<dbReference type="GO" id="GO:0042791">
    <property type="term" value="P:5S class rRNA transcription by RNA polymerase III"/>
    <property type="evidence" value="ECO:0007669"/>
    <property type="project" value="TreeGrafter"/>
</dbReference>
<keyword evidence="4" id="KW-0804">Transcription</keyword>
<sequence length="2322" mass="262110">MAPPFQASLDRLLEHVLNEIAIHGPQGVTTKQFKNFVVQFYKIHDTNNLNSPSDSLEDDIDFLSRVWKWLQEGDDFVIGKDGALNHLSFTQLQSVEAQNRPEDPESETLLNPHIRIYTTEKRIWLALANSDPNPKIVPSMEFQALQIIATYREAGIPQSELTKISGQDKRSVPKRTSNLADKGLIEKIPIFIKGHRTSLLRLARYGKETGTTWSNAGMTDQIFNGTQFDLDSLVTKIVEITKTGGAISIDTLYGVAGIVTGDQDIWKRRSLSRGLERLEILGLLERFSAPSDLPHLATGKPRFCPCIRLLRQPTKEDRKNAHLVSRKDRENWRSKLGLRRQPKKPAQIEEIIESTVNDEADADVQNAHEQSITDSAAPAQLTNDHQDQEGEEAPSNELEAPGAQEPNQAAAESVSVGENNEEGAEKPRRINYWDPRRHPLQIARYVITQSGYTGLTTRDARQSIFGQIFYRPAETLLSRITDNWQNSQPPHLRHLAIIRDTQVTNGNAHYVYKDIQAFKAEADKGNIEWKVIMPKNHKFENLVKPKLDKWGFPLRNASFYEKPSLATITTTAQAFKDPIVQLTKREPHLIQRPGEPNKFDLQWFRRARRPKGLMPENPFQKKRSRPALPENVIVESDLPVSRTALNDDASRPHKRQKTGKTVRNNRPAIAKAATRNSNKPRLTAATIKRAALQPVPVGKYTVIKVKKKGRPTKDGKPSLVLKFLRKIADSDQEEEPVVVGSASKPRHFVQPPKDSVTVATPETPVVIPIVTIDEILSMSPPPLNTTTESTKQGISLKRKKGGIISFHYSQNPFPADAEIVESSTVVPQATVPPPVDQAVPPANEPTISSLSPSTAVQPAPPPENINWVAEHNWQEQTKPKQRRKMKPKEGISLNTGSARHGKIQCAVELLRLADGVFGGDGEFVKPFINLWKKQHPGEIPPDRNTVNRTFKNAFANNEIKRIGFNFIDRKGKNVIKHLIYLPETEGMNEPFKSPLAQATMQNMIRAYPNYWLHSNVEFRKRTKPRVHVDRYHRKDLGYTVVPQAPDDFAEELVNAPEALLSLQERKRRRDDAYADQQNRANAPVLIASPALWSSATEARQMFRQRKAKHDKTLQDNQRKLDAIQTGLYDHFSEPIPNMKVWGGPTLIPLTQPEWNENTRTTTQAISSSDEEDSGRPSKRRRLTTDGGEPSVLHEGELDISLYPQSLPDPIHARSLNGHIFRPTTAAETILHFHQKLIHPVQTFNAQNGTVSTDFRIAPRTAAYDFVLRDPILNLGEKPVLPIPRPRKRAQATQADAANADDEADDQQQAPPRKQRRKMPVPEDTQEMQEELKEWRASGHKISLSQDRKRGFVNYSIGHKHRALKPRILPLKMLASSSGLGIGRPPPNKYTKAGKLKRKPGPRPRVRDADGKPLPKSKLSQSLPQQDDTAQETAEPPRAETVAIAPAPEQPAVPELASQSPEQTIPSMNWQDNQRLIHRTMPSQENQQLAHAPMPWHDNQQLVHPPMPWQDNQYRAHPPMPWQGNQSSTEPPMPWQQAMSPPAPEPEFHQTLADLIPAVSDYHPSLLHTTSSAEASTSRAEAPIPVVKAPWHQEYVNVPVDPVLEFAPPTSQGFFQGVLIPTPLWAQRQPEIMPQPPYMQRRVPVFRTAEPIPKRPTRADPACIIDSAAEKKLIYGVVVLGELAGGANGYISWRYLDPLFDGYPNYCQINFKNRWTSIKKSKAQEIQCIREEFRTKFLKAYKEGLVPRVNLRVLKDCHWPTIVEWAMKNVQVMSGQRIVPRPGELHKYHYTVTERSNTASREAYGRPSTTNMRRRRLASNYVSSVPLHRPKKHKEFEKQFIRSWARGVAADRNVSSKYPLAAKMLYSIKNKKLEAAMKDLMVCKQIKKYRGKYFLLDPMKSLLSQKRVWKMEDFERAVAYKEKLDNEIKAGRQLADKRAPAKVIEDILNAPLSGSEQDRGAAQPITVRTQPIKRSSGGISAKKAGKKAKKVPNKSAEKTSGEPLTTVGGQITVLNGNKAADKELDKVLDGRVEKKRKRRARNNLPLWRFKPSGEYAELTQYIDDAQAMVVTELCAAHQLRTLPRLPPTVNKIGAPWPRLSVYGFAEDSYETKRVPKERFFWDLEIEALDNYVYGMPLTDKVAKTPVPMRPKKDSRKRARLPYWSIFGTDVAIDRWIRVLHMIIHRATTGAGVTTKELVVHMKDQLELWEVELAIDWMVEVGVMRRVGSGVSSCGYWWALLPLVKKHWEMQQALKEGKPWVEWKVKYDMEQAALAHAEQLKKTVGKKRGAVGMQQAATAGATQSVGEMPPTANGEIGDTVMAGI</sequence>
<evidence type="ECO:0000256" key="3">
    <source>
        <dbReference type="ARBA" id="ARBA00023125"/>
    </source>
</evidence>
<feature type="region of interest" description="Disordered" evidence="6">
    <location>
        <begin position="1376"/>
        <end position="1437"/>
    </location>
</feature>
<comment type="subcellular location">
    <subcellularLocation>
        <location evidence="1">Nucleus</location>
    </subcellularLocation>
</comment>
<evidence type="ECO:0000256" key="2">
    <source>
        <dbReference type="ARBA" id="ARBA00022553"/>
    </source>
</evidence>
<evidence type="ECO:0000313" key="10">
    <source>
        <dbReference type="Proteomes" id="UP000799302"/>
    </source>
</evidence>
<accession>A0A6A6U6L4</accession>
<feature type="compositionally biased region" description="Polar residues" evidence="6">
    <location>
        <begin position="1152"/>
        <end position="1167"/>
    </location>
</feature>
<dbReference type="OrthoDB" id="5403573at2759"/>
<keyword evidence="3" id="KW-0238">DNA-binding</keyword>
<reference evidence="9" key="1">
    <citation type="journal article" date="2020" name="Stud. Mycol.">
        <title>101 Dothideomycetes genomes: a test case for predicting lifestyles and emergence of pathogens.</title>
        <authorList>
            <person name="Haridas S."/>
            <person name="Albert R."/>
            <person name="Binder M."/>
            <person name="Bloem J."/>
            <person name="Labutti K."/>
            <person name="Salamov A."/>
            <person name="Andreopoulos B."/>
            <person name="Baker S."/>
            <person name="Barry K."/>
            <person name="Bills G."/>
            <person name="Bluhm B."/>
            <person name="Cannon C."/>
            <person name="Castanera R."/>
            <person name="Culley D."/>
            <person name="Daum C."/>
            <person name="Ezra D."/>
            <person name="Gonzalez J."/>
            <person name="Henrissat B."/>
            <person name="Kuo A."/>
            <person name="Liang C."/>
            <person name="Lipzen A."/>
            <person name="Lutzoni F."/>
            <person name="Magnuson J."/>
            <person name="Mondo S."/>
            <person name="Nolan M."/>
            <person name="Ohm R."/>
            <person name="Pangilinan J."/>
            <person name="Park H.-J."/>
            <person name="Ramirez L."/>
            <person name="Alfaro M."/>
            <person name="Sun H."/>
            <person name="Tritt A."/>
            <person name="Yoshinaga Y."/>
            <person name="Zwiers L.-H."/>
            <person name="Turgeon B."/>
            <person name="Goodwin S."/>
            <person name="Spatafora J."/>
            <person name="Crous P."/>
            <person name="Grigoriev I."/>
        </authorList>
    </citation>
    <scope>NUCLEOTIDE SEQUENCE</scope>
    <source>
        <strain evidence="9">CBS 115976</strain>
    </source>
</reference>
<keyword evidence="5" id="KW-0539">Nucleus</keyword>
<dbReference type="InterPro" id="IPR044210">
    <property type="entry name" value="Tfc3-like"/>
</dbReference>
<dbReference type="Proteomes" id="UP000799302">
    <property type="component" value="Unassembled WGS sequence"/>
</dbReference>
<dbReference type="PANTHER" id="PTHR15180:SF1">
    <property type="entry name" value="GENERAL TRANSCRIPTION FACTOR 3C POLYPEPTIDE 1"/>
    <property type="match status" value="1"/>
</dbReference>
<feature type="region of interest" description="Disordered" evidence="6">
    <location>
        <begin position="1149"/>
        <end position="1192"/>
    </location>
</feature>
<dbReference type="PANTHER" id="PTHR15180">
    <property type="entry name" value="GENERAL TRANSCRIPTION FACTOR 3C POLYPEPTIDE 1"/>
    <property type="match status" value="1"/>
</dbReference>
<keyword evidence="10" id="KW-1185">Reference proteome</keyword>
<dbReference type="EMBL" id="MU004238">
    <property type="protein sequence ID" value="KAF2667231.1"/>
    <property type="molecule type" value="Genomic_DNA"/>
</dbReference>
<dbReference type="GO" id="GO:0006384">
    <property type="term" value="P:transcription initiation at RNA polymerase III promoter"/>
    <property type="evidence" value="ECO:0007669"/>
    <property type="project" value="InterPro"/>
</dbReference>
<feature type="region of interest" description="Disordered" evidence="6">
    <location>
        <begin position="355"/>
        <end position="432"/>
    </location>
</feature>
<dbReference type="GO" id="GO:0000127">
    <property type="term" value="C:transcription factor TFIIIC complex"/>
    <property type="evidence" value="ECO:0007669"/>
    <property type="project" value="InterPro"/>
</dbReference>
<feature type="region of interest" description="Disordered" evidence="6">
    <location>
        <begin position="1521"/>
        <end position="1544"/>
    </location>
</feature>
<evidence type="ECO:0000259" key="7">
    <source>
        <dbReference type="Pfam" id="PF04182"/>
    </source>
</evidence>
<feature type="region of interest" description="Disordered" evidence="6">
    <location>
        <begin position="1276"/>
        <end position="1341"/>
    </location>
</feature>
<dbReference type="InterPro" id="IPR046488">
    <property type="entry name" value="Sfc3/Tfc3_C"/>
</dbReference>
<evidence type="ECO:0000313" key="9">
    <source>
        <dbReference type="EMBL" id="KAF2667231.1"/>
    </source>
</evidence>
<feature type="compositionally biased region" description="Low complexity" evidence="6">
    <location>
        <begin position="1972"/>
        <end position="1981"/>
    </location>
</feature>